<proteinExistence type="predicted"/>
<accession>A0A6C0BVW4</accession>
<dbReference type="AlphaFoldDB" id="A0A6C0BVW4"/>
<dbReference type="EMBL" id="MN739266">
    <property type="protein sequence ID" value="QHS96212.1"/>
    <property type="molecule type" value="Genomic_DNA"/>
</dbReference>
<protein>
    <submittedName>
        <fullName evidence="1">Uncharacterized protein</fullName>
    </submittedName>
</protein>
<sequence length="266" mass="31612">MFNCLYCNKEYTRKTSFSRHELLCEIIYKQKTHSKASQKREEKCEEEETLPPNISIQSLYKIIQELAFKTKHMEEELHEIKKYISTNVNNINVINMLNSPTSPIPTPTITLEEWKRDFRVSDDDITDLENIIESIKSIIKKNITTTSSQYPNPFISFAQKKRNIYVYTPSEENNKTFHWRKQTSEEFISLFKFIYSKIQQALSCWYKKNKETILRNDHLNRQYERNLNKLVSIDFKSPTIIGKIQTHLYNLLQTDLKTINSGISYE</sequence>
<reference evidence="1" key="1">
    <citation type="journal article" date="2020" name="Nature">
        <title>Giant virus diversity and host interactions through global metagenomics.</title>
        <authorList>
            <person name="Schulz F."/>
            <person name="Roux S."/>
            <person name="Paez-Espino D."/>
            <person name="Jungbluth S."/>
            <person name="Walsh D.A."/>
            <person name="Denef V.J."/>
            <person name="McMahon K.D."/>
            <person name="Konstantinidis K.T."/>
            <person name="Eloe-Fadrosh E.A."/>
            <person name="Kyrpides N.C."/>
            <person name="Woyke T."/>
        </authorList>
    </citation>
    <scope>NUCLEOTIDE SEQUENCE</scope>
    <source>
        <strain evidence="1">GVMAG-M-3300019093-7</strain>
    </source>
</reference>
<evidence type="ECO:0000313" key="1">
    <source>
        <dbReference type="EMBL" id="QHS96212.1"/>
    </source>
</evidence>
<name>A0A6C0BVW4_9ZZZZ</name>
<organism evidence="1">
    <name type="scientific">viral metagenome</name>
    <dbReference type="NCBI Taxonomy" id="1070528"/>
    <lineage>
        <taxon>unclassified sequences</taxon>
        <taxon>metagenomes</taxon>
        <taxon>organismal metagenomes</taxon>
    </lineage>
</organism>